<evidence type="ECO:0000313" key="2">
    <source>
        <dbReference type="EMBL" id="KAJ7978732.1"/>
    </source>
</evidence>
<reference evidence="2" key="1">
    <citation type="journal article" date="2023" name="Science">
        <title>Elucidation of the pathway for biosynthesis of saponin adjuvants from the soapbark tree.</title>
        <authorList>
            <person name="Reed J."/>
            <person name="Orme A."/>
            <person name="El-Demerdash A."/>
            <person name="Owen C."/>
            <person name="Martin L.B.B."/>
            <person name="Misra R.C."/>
            <person name="Kikuchi S."/>
            <person name="Rejzek M."/>
            <person name="Martin A.C."/>
            <person name="Harkess A."/>
            <person name="Leebens-Mack J."/>
            <person name="Louveau T."/>
            <person name="Stephenson M.J."/>
            <person name="Osbourn A."/>
        </authorList>
    </citation>
    <scope>NUCLEOTIDE SEQUENCE</scope>
    <source>
        <strain evidence="2">S10</strain>
    </source>
</reference>
<dbReference type="PANTHER" id="PTHR33476:SF7">
    <property type="entry name" value="EMB|CAB62613.1"/>
    <property type="match status" value="1"/>
</dbReference>
<keyword evidence="1" id="KW-0175">Coiled coil</keyword>
<dbReference type="GO" id="GO:0008356">
    <property type="term" value="P:asymmetric cell division"/>
    <property type="evidence" value="ECO:0007669"/>
    <property type="project" value="InterPro"/>
</dbReference>
<dbReference type="PANTHER" id="PTHR33476">
    <property type="entry name" value="EMB|CAB62613.1"/>
    <property type="match status" value="1"/>
</dbReference>
<feature type="coiled-coil region" evidence="1">
    <location>
        <begin position="317"/>
        <end position="358"/>
    </location>
</feature>
<feature type="coiled-coil region" evidence="1">
    <location>
        <begin position="490"/>
        <end position="524"/>
    </location>
</feature>
<dbReference type="EMBL" id="JARAOO010000002">
    <property type="protein sequence ID" value="KAJ7978732.1"/>
    <property type="molecule type" value="Genomic_DNA"/>
</dbReference>
<protein>
    <submittedName>
        <fullName evidence="2">Protein POLAR LOCALIZATION DURING ASYMMETRIC DIVISION AND REDISTRIBUTION like</fullName>
    </submittedName>
</protein>
<evidence type="ECO:0000256" key="1">
    <source>
        <dbReference type="SAM" id="Coils"/>
    </source>
</evidence>
<evidence type="ECO:0000313" key="3">
    <source>
        <dbReference type="Proteomes" id="UP001163823"/>
    </source>
</evidence>
<dbReference type="InterPro" id="IPR040348">
    <property type="entry name" value="POLAR-like"/>
</dbReference>
<sequence>MDLWVLVAAAGAGYLAKYWQNLSRNSDNLAQLSSGDSNFENPESPSFNFRRPAWRRKSEKDGSVDRRASNGKISELNLLDGLSSVEVAPDSGSSAENVRTFGKQEDGYVHSISNLPPVLSLKQNHKLTGEGNGQSFRGNCHGLLPEPSTGQVGSVHHSSGNRTSLGNKISCNHSVRPSNSLEGSLVAQRYKEHTETEDYIFSSLPAPSAATVRPLFLSDGNHIISRASGDSFFSLIGSKANKLHKNVCQGNNEDVSGVPTLPKIGSLDVPKKVKFKSGRLNSFSNIFSGNHFHAQHGLPDGTILFCLGISIGVIASILASTKEVDKMKELLKQTENLVQDLQQELEMKDSVKEVANENYESQDTYDTSFNNRELNEFSSEQHMDVSLKIDSKESCDQKAEESSGSMSKIEAELEAELERLGLNMNASSLDRRLYDLVELDPDFVADFAQGEFQADMVSGKAIACKSNDFPGDTSTPYSGNYAVSPHELNLRLHEVIKSRLEERVKDLEITLLNSQRKLQLMESEDKNHCWRNFSRYVPGSPSTAETQIAKDSDLVMNLSGEALAAYDEAYEELIKTDESEDDTPLGINDNDNNLSLYLHDRHKLGSQNDEENGSLYYLTVNADDMSSDLYSNKLRMLDRQTKIACEFNVTGGENSDCENDLERQLIEQIVERTKRGSPVVLNAERILFSMDEDEH</sequence>
<dbReference type="Proteomes" id="UP001163823">
    <property type="component" value="Chromosome 2"/>
</dbReference>
<dbReference type="AlphaFoldDB" id="A0AAD7QC19"/>
<dbReference type="KEGG" id="qsa:O6P43_002218"/>
<gene>
    <name evidence="2" type="ORF">O6P43_002218</name>
</gene>
<organism evidence="2 3">
    <name type="scientific">Quillaja saponaria</name>
    <name type="common">Soap bark tree</name>
    <dbReference type="NCBI Taxonomy" id="32244"/>
    <lineage>
        <taxon>Eukaryota</taxon>
        <taxon>Viridiplantae</taxon>
        <taxon>Streptophyta</taxon>
        <taxon>Embryophyta</taxon>
        <taxon>Tracheophyta</taxon>
        <taxon>Spermatophyta</taxon>
        <taxon>Magnoliopsida</taxon>
        <taxon>eudicotyledons</taxon>
        <taxon>Gunneridae</taxon>
        <taxon>Pentapetalae</taxon>
        <taxon>rosids</taxon>
        <taxon>fabids</taxon>
        <taxon>Fabales</taxon>
        <taxon>Quillajaceae</taxon>
        <taxon>Quillaja</taxon>
    </lineage>
</organism>
<accession>A0AAD7QC19</accession>
<proteinExistence type="predicted"/>
<name>A0AAD7QC19_QUISA</name>
<keyword evidence="3" id="KW-1185">Reference proteome</keyword>
<comment type="caution">
    <text evidence="2">The sequence shown here is derived from an EMBL/GenBank/DDBJ whole genome shotgun (WGS) entry which is preliminary data.</text>
</comment>